<evidence type="ECO:0000313" key="3">
    <source>
        <dbReference type="Proteomes" id="UP000007267"/>
    </source>
</evidence>
<keyword evidence="3" id="KW-1185">Reference proteome</keyword>
<dbReference type="Ensembl" id="ENSPSIT00000002058.1">
    <property type="protein sequence ID" value="ENSPSIP00000002051.1"/>
    <property type="gene ID" value="ENSPSIG00000002058.1"/>
</dbReference>
<dbReference type="AlphaFoldDB" id="K7F1Z1"/>
<dbReference type="EMBL" id="AGCU01010541">
    <property type="status" value="NOT_ANNOTATED_CDS"/>
    <property type="molecule type" value="Genomic_DNA"/>
</dbReference>
<reference evidence="2" key="4">
    <citation type="submission" date="2025-09" db="UniProtKB">
        <authorList>
            <consortium name="Ensembl"/>
        </authorList>
    </citation>
    <scope>IDENTIFICATION</scope>
</reference>
<organism evidence="2 3">
    <name type="scientific">Pelodiscus sinensis</name>
    <name type="common">Chinese softshell turtle</name>
    <name type="synonym">Trionyx sinensis</name>
    <dbReference type="NCBI Taxonomy" id="13735"/>
    <lineage>
        <taxon>Eukaryota</taxon>
        <taxon>Metazoa</taxon>
        <taxon>Chordata</taxon>
        <taxon>Craniata</taxon>
        <taxon>Vertebrata</taxon>
        <taxon>Euteleostomi</taxon>
        <taxon>Archelosauria</taxon>
        <taxon>Testudinata</taxon>
        <taxon>Testudines</taxon>
        <taxon>Cryptodira</taxon>
        <taxon>Trionychia</taxon>
        <taxon>Trionychidae</taxon>
        <taxon>Pelodiscus</taxon>
    </lineage>
</organism>
<reference evidence="3" key="1">
    <citation type="submission" date="2011-10" db="EMBL/GenBank/DDBJ databases">
        <authorList>
            <consortium name="Soft-shell Turtle Genome Consortium"/>
        </authorList>
    </citation>
    <scope>NUCLEOTIDE SEQUENCE [LARGE SCALE GENOMIC DNA]</scope>
    <source>
        <strain evidence="3">Daiwa-1</strain>
    </source>
</reference>
<reference evidence="3" key="2">
    <citation type="journal article" date="2013" name="Nat. Genet.">
        <title>The draft genomes of soft-shell turtle and green sea turtle yield insights into the development and evolution of the turtle-specific body plan.</title>
        <authorList>
            <person name="Wang Z."/>
            <person name="Pascual-Anaya J."/>
            <person name="Zadissa A."/>
            <person name="Li W."/>
            <person name="Niimura Y."/>
            <person name="Huang Z."/>
            <person name="Li C."/>
            <person name="White S."/>
            <person name="Xiong Z."/>
            <person name="Fang D."/>
            <person name="Wang B."/>
            <person name="Ming Y."/>
            <person name="Chen Y."/>
            <person name="Zheng Y."/>
            <person name="Kuraku S."/>
            <person name="Pignatelli M."/>
            <person name="Herrero J."/>
            <person name="Beal K."/>
            <person name="Nozawa M."/>
            <person name="Li Q."/>
            <person name="Wang J."/>
            <person name="Zhang H."/>
            <person name="Yu L."/>
            <person name="Shigenobu S."/>
            <person name="Wang J."/>
            <person name="Liu J."/>
            <person name="Flicek P."/>
            <person name="Searle S."/>
            <person name="Wang J."/>
            <person name="Kuratani S."/>
            <person name="Yin Y."/>
            <person name="Aken B."/>
            <person name="Zhang G."/>
            <person name="Irie N."/>
        </authorList>
    </citation>
    <scope>NUCLEOTIDE SEQUENCE [LARGE SCALE GENOMIC DNA]</scope>
    <source>
        <strain evidence="3">Daiwa-1</strain>
    </source>
</reference>
<dbReference type="OMA" id="PYIHSPC"/>
<feature type="region of interest" description="Disordered" evidence="1">
    <location>
        <begin position="1"/>
        <end position="24"/>
    </location>
</feature>
<evidence type="ECO:0000256" key="1">
    <source>
        <dbReference type="SAM" id="MobiDB-lite"/>
    </source>
</evidence>
<dbReference type="Proteomes" id="UP000007267">
    <property type="component" value="Unassembled WGS sequence"/>
</dbReference>
<dbReference type="HOGENOM" id="CLU_686155_0_0_1"/>
<accession>K7F1Z1</accession>
<dbReference type="GeneTree" id="ENSGT01050000246096"/>
<protein>
    <submittedName>
        <fullName evidence="2">Uncharacterized protein</fullName>
    </submittedName>
</protein>
<evidence type="ECO:0000313" key="2">
    <source>
        <dbReference type="Ensembl" id="ENSPSIP00000002051.1"/>
    </source>
</evidence>
<reference evidence="2" key="3">
    <citation type="submission" date="2025-08" db="UniProtKB">
        <authorList>
            <consortium name="Ensembl"/>
        </authorList>
    </citation>
    <scope>IDENTIFICATION</scope>
</reference>
<sequence>APDEGSLYTQSLCPTPELAASQRRTRGPYIHSPCAPPQSWLHPSAGRGVPIYTVPVPHPRAGCIPAPDEGSLYTQSLCPTPELAASQRRTRGPYIHSPCAPPQSWLHPSAGRGVPIYTVPVPHPRAGCIPAPDEGSLYTQSLCPTPELAASQRRTRGPYIHSPCAPPQSWLHPSAGRGVPIYTVPVPHPRAGCIPAPDEGSLYTQSLCPTPELAASQRRTRGPYIHSPCAPPQSWLHPSAGRGVPIYTVPVPHPRAGCIPAPDEGSLYTQSLCPTPELAASQRRTRGPYIHSPCAPPQSWLHPSAGRGVPIYTVPVPHPRAGCIPAPDEGSLYTQSLCPTPELAASQRRTRGPYIHSPCAPPQSWLHPSAGRGVPIYTVPVPHPRAGCIPAPDEGSLYTQSL</sequence>
<name>K7F1Z1_PELSI</name>
<proteinExistence type="predicted"/>